<dbReference type="CDD" id="cd06547">
    <property type="entry name" value="GH85_ENGase"/>
    <property type="match status" value="1"/>
</dbReference>
<evidence type="ECO:0000256" key="1">
    <source>
        <dbReference type="SAM" id="SignalP"/>
    </source>
</evidence>
<dbReference type="InterPro" id="IPR005201">
    <property type="entry name" value="TIM_ENGase"/>
</dbReference>
<evidence type="ECO:0000259" key="2">
    <source>
        <dbReference type="Pfam" id="PF03644"/>
    </source>
</evidence>
<dbReference type="AlphaFoldDB" id="A0A939DML9"/>
<dbReference type="EMBL" id="JAFKCV010000004">
    <property type="protein sequence ID" value="MBN7825263.1"/>
    <property type="molecule type" value="Genomic_DNA"/>
</dbReference>
<feature type="signal peptide" evidence="1">
    <location>
        <begin position="1"/>
        <end position="17"/>
    </location>
</feature>
<keyword evidence="4" id="KW-1185">Reference proteome</keyword>
<dbReference type="Proteomes" id="UP000664654">
    <property type="component" value="Unassembled WGS sequence"/>
</dbReference>
<dbReference type="RefSeq" id="WP_206573379.1">
    <property type="nucleotide sequence ID" value="NZ_JAFKCV010000004.1"/>
</dbReference>
<keyword evidence="1" id="KW-0732">Signal</keyword>
<organism evidence="3 4">
    <name type="scientific">Bowmanella dokdonensis</name>
    <dbReference type="NCBI Taxonomy" id="751969"/>
    <lineage>
        <taxon>Bacteria</taxon>
        <taxon>Pseudomonadati</taxon>
        <taxon>Pseudomonadota</taxon>
        <taxon>Gammaproteobacteria</taxon>
        <taxon>Alteromonadales</taxon>
        <taxon>Alteromonadaceae</taxon>
        <taxon>Bowmanella</taxon>
    </lineage>
</organism>
<keyword evidence="3" id="KW-0378">Hydrolase</keyword>
<reference evidence="3" key="1">
    <citation type="submission" date="2021-03" db="EMBL/GenBank/DDBJ databases">
        <title>novel species isolated from a fishpond in China.</title>
        <authorList>
            <person name="Lu H."/>
            <person name="Cai Z."/>
        </authorList>
    </citation>
    <scope>NUCLEOTIDE SEQUENCE</scope>
    <source>
        <strain evidence="3">JCM 30855</strain>
    </source>
</reference>
<dbReference type="Pfam" id="PF03644">
    <property type="entry name" value="Glyco_hydro_85"/>
    <property type="match status" value="1"/>
</dbReference>
<gene>
    <name evidence="3" type="ORF">J0A66_08530</name>
</gene>
<comment type="caution">
    <text evidence="3">The sequence shown here is derived from an EMBL/GenBank/DDBJ whole genome shotgun (WGS) entry which is preliminary data.</text>
</comment>
<feature type="domain" description="Cytosolic endo-beta-N-acetylglucosaminidase TIM barrel" evidence="2">
    <location>
        <begin position="93"/>
        <end position="425"/>
    </location>
</feature>
<dbReference type="Gene3D" id="3.20.20.80">
    <property type="entry name" value="Glycosidases"/>
    <property type="match status" value="1"/>
</dbReference>
<dbReference type="PANTHER" id="PTHR13246:SF1">
    <property type="entry name" value="CYTOSOLIC ENDO-BETA-N-ACETYLGLUCOSAMINIDASE"/>
    <property type="match status" value="1"/>
</dbReference>
<evidence type="ECO:0000313" key="4">
    <source>
        <dbReference type="Proteomes" id="UP000664654"/>
    </source>
</evidence>
<proteinExistence type="predicted"/>
<name>A0A939DML9_9ALTE</name>
<feature type="chain" id="PRO_5037252815" evidence="1">
    <location>
        <begin position="18"/>
        <end position="574"/>
    </location>
</feature>
<protein>
    <submittedName>
        <fullName evidence="3">Glycoside hydrolase</fullName>
    </submittedName>
</protein>
<dbReference type="InterPro" id="IPR032979">
    <property type="entry name" value="ENGase"/>
</dbReference>
<sequence>MRLLVLWCCLLTGLVRADELSIRPNQPPFALTLQQLAHWSPDSELADPGNVSRHALASRLPAPLAGQSTKQNPARVLYAPDGMNNFANYLDVQPAFNLYNFTHWPQIDILNWFAGTAEHTVQIPARPWVETAHRNGVKVIGSVFLGVARWGGNPDTVAALLRQDKDGRFVLADKLIQIADYYGFDGWLINQETDLTAVKDAANQLVEEQNDLVRGRELAAAMLQFLQYLTANAPQGMEIHWYDAMVDSGEVRWQNRLNEQNSRYLQEGKVRSSDAVFLNYWWDQAMVEASREQALGLGRSPYEVYTGVDLWPSRNAQRAFSRRQWLDWLFKDGQALTSIALFAPNFNFNFDGESHTPAFSNFDQDPCHARDFYRTETRLFAGDDLNLAEKDARGWQGLGAYLPARTTLLRLPFVTHFNTGQGKQWVEQGQKQGGPWTQMAWQDPLPTWQFAWTGEGKLELDYDFERVYQGGSALSVQATADTNAVAPLFATDFEPGPDSQLTLTWQGQAQGVSLVLTMLDGQQHVFSLSSASGWKQQNFSLQGLAGQRIRQIGLKVEKAAQARAVQLGRLEISP</sequence>
<dbReference type="Gene3D" id="2.60.120.260">
    <property type="entry name" value="Galactose-binding domain-like"/>
    <property type="match status" value="1"/>
</dbReference>
<evidence type="ECO:0000313" key="3">
    <source>
        <dbReference type="EMBL" id="MBN7825263.1"/>
    </source>
</evidence>
<dbReference type="PANTHER" id="PTHR13246">
    <property type="entry name" value="ENDO BETA N-ACETYLGLUCOSAMINIDASE"/>
    <property type="match status" value="1"/>
</dbReference>
<accession>A0A939DML9</accession>
<dbReference type="GO" id="GO:0033925">
    <property type="term" value="F:mannosyl-glycoprotein endo-beta-N-acetylglucosaminidase activity"/>
    <property type="evidence" value="ECO:0007669"/>
    <property type="project" value="InterPro"/>
</dbReference>
<dbReference type="GO" id="GO:0005829">
    <property type="term" value="C:cytosol"/>
    <property type="evidence" value="ECO:0007669"/>
    <property type="project" value="UniProtKB-SubCell"/>
</dbReference>